<feature type="repeat" description="ANK" evidence="3">
    <location>
        <begin position="34"/>
        <end position="66"/>
    </location>
</feature>
<dbReference type="Pfam" id="PF12796">
    <property type="entry name" value="Ank_2"/>
    <property type="match status" value="1"/>
</dbReference>
<dbReference type="GeneID" id="30145294"/>
<accession>A0A1E3QXU1</accession>
<dbReference type="PROSITE" id="PS50088">
    <property type="entry name" value="ANK_REPEAT"/>
    <property type="match status" value="1"/>
</dbReference>
<dbReference type="OrthoDB" id="19174at2759"/>
<evidence type="ECO:0000313" key="4">
    <source>
        <dbReference type="EMBL" id="ODQ82483.1"/>
    </source>
</evidence>
<evidence type="ECO:0000256" key="3">
    <source>
        <dbReference type="PROSITE-ProRule" id="PRU00023"/>
    </source>
</evidence>
<keyword evidence="5" id="KW-1185">Reference proteome</keyword>
<sequence>MAINLWVAAADNELETVQKFLASGDYTANSKDPNGYTPIHAAASYGHIDLLRYLLSQGGDINIQDAEGDTPLHHVEDVDTARILVEELKANHKLKNAEGQTAAEYIEEDDEFPDVAQYLRSLVTDAEGNTESILAGMPAAGTVGGHDIRYTYENNNVEVQTTPEEDAERMRKLEAIANSENPEEALRELVKDAVHQRFQELRAEPEESRKKRK</sequence>
<dbReference type="GO" id="GO:0005634">
    <property type="term" value="C:nucleus"/>
    <property type="evidence" value="ECO:0007669"/>
    <property type="project" value="TreeGrafter"/>
</dbReference>
<organism evidence="4 5">
    <name type="scientific">Babjeviella inositovora NRRL Y-12698</name>
    <dbReference type="NCBI Taxonomy" id="984486"/>
    <lineage>
        <taxon>Eukaryota</taxon>
        <taxon>Fungi</taxon>
        <taxon>Dikarya</taxon>
        <taxon>Ascomycota</taxon>
        <taxon>Saccharomycotina</taxon>
        <taxon>Pichiomycetes</taxon>
        <taxon>Serinales incertae sedis</taxon>
        <taxon>Babjeviella</taxon>
    </lineage>
</organism>
<keyword evidence="1" id="KW-0677">Repeat</keyword>
<proteinExistence type="predicted"/>
<dbReference type="InterPro" id="IPR050776">
    <property type="entry name" value="Ank_Repeat/CDKN_Inhibitor"/>
</dbReference>
<dbReference type="SMART" id="SM00248">
    <property type="entry name" value="ANK"/>
    <property type="match status" value="2"/>
</dbReference>
<gene>
    <name evidence="4" type="ORF">BABINDRAFT_159063</name>
</gene>
<dbReference type="Proteomes" id="UP000094336">
    <property type="component" value="Unassembled WGS sequence"/>
</dbReference>
<dbReference type="EMBL" id="KV454426">
    <property type="protein sequence ID" value="ODQ82483.1"/>
    <property type="molecule type" value="Genomic_DNA"/>
</dbReference>
<dbReference type="InterPro" id="IPR036770">
    <property type="entry name" value="Ankyrin_rpt-contain_sf"/>
</dbReference>
<dbReference type="SUPFAM" id="SSF48403">
    <property type="entry name" value="Ankyrin repeat"/>
    <property type="match status" value="1"/>
</dbReference>
<evidence type="ECO:0000256" key="1">
    <source>
        <dbReference type="ARBA" id="ARBA00022737"/>
    </source>
</evidence>
<reference evidence="5" key="1">
    <citation type="submission" date="2016-05" db="EMBL/GenBank/DDBJ databases">
        <title>Comparative genomics of biotechnologically important yeasts.</title>
        <authorList>
            <consortium name="DOE Joint Genome Institute"/>
            <person name="Riley R."/>
            <person name="Haridas S."/>
            <person name="Wolfe K.H."/>
            <person name="Lopes M.R."/>
            <person name="Hittinger C.T."/>
            <person name="Goker M."/>
            <person name="Salamov A."/>
            <person name="Wisecaver J."/>
            <person name="Long T.M."/>
            <person name="Aerts A.L."/>
            <person name="Barry K."/>
            <person name="Choi C."/>
            <person name="Clum A."/>
            <person name="Coughlan A.Y."/>
            <person name="Deshpande S."/>
            <person name="Douglass A.P."/>
            <person name="Hanson S.J."/>
            <person name="Klenk H.-P."/>
            <person name="Labutti K."/>
            <person name="Lapidus A."/>
            <person name="Lindquist E."/>
            <person name="Lipzen A."/>
            <person name="Meier-Kolthoff J.P."/>
            <person name="Ohm R.A."/>
            <person name="Otillar R.P."/>
            <person name="Pangilinan J."/>
            <person name="Peng Y."/>
            <person name="Rokas A."/>
            <person name="Rosa C.A."/>
            <person name="Scheuner C."/>
            <person name="Sibirny A.A."/>
            <person name="Slot J.C."/>
            <person name="Stielow J.B."/>
            <person name="Sun H."/>
            <person name="Kurtzman C.P."/>
            <person name="Blackwell M."/>
            <person name="Grigoriev I.V."/>
            <person name="Jeffries T.W."/>
        </authorList>
    </citation>
    <scope>NUCLEOTIDE SEQUENCE [LARGE SCALE GENOMIC DNA]</scope>
    <source>
        <strain evidence="5">NRRL Y-12698</strain>
    </source>
</reference>
<dbReference type="PROSITE" id="PS50297">
    <property type="entry name" value="ANK_REP_REGION"/>
    <property type="match status" value="1"/>
</dbReference>
<evidence type="ECO:0000313" key="5">
    <source>
        <dbReference type="Proteomes" id="UP000094336"/>
    </source>
</evidence>
<dbReference type="STRING" id="984486.A0A1E3QXU1"/>
<dbReference type="Gene3D" id="1.25.40.20">
    <property type="entry name" value="Ankyrin repeat-containing domain"/>
    <property type="match status" value="1"/>
</dbReference>
<protein>
    <submittedName>
        <fullName evidence="4">Uncharacterized protein</fullName>
    </submittedName>
</protein>
<dbReference type="PANTHER" id="PTHR24201:SF2">
    <property type="entry name" value="ANKYRIN REPEAT DOMAIN-CONTAINING PROTEIN 42"/>
    <property type="match status" value="1"/>
</dbReference>
<dbReference type="PANTHER" id="PTHR24201">
    <property type="entry name" value="ANK_REP_REGION DOMAIN-CONTAINING PROTEIN"/>
    <property type="match status" value="1"/>
</dbReference>
<name>A0A1E3QXU1_9ASCO</name>
<dbReference type="InterPro" id="IPR002110">
    <property type="entry name" value="Ankyrin_rpt"/>
</dbReference>
<dbReference type="AlphaFoldDB" id="A0A1E3QXU1"/>
<dbReference type="RefSeq" id="XP_018987811.1">
    <property type="nucleotide sequence ID" value="XM_019127441.1"/>
</dbReference>
<keyword evidence="2 3" id="KW-0040">ANK repeat</keyword>
<evidence type="ECO:0000256" key="2">
    <source>
        <dbReference type="ARBA" id="ARBA00023043"/>
    </source>
</evidence>